<comment type="caution">
    <text evidence="1">The sequence shown here is derived from an EMBL/GenBank/DDBJ whole genome shotgun (WGS) entry which is preliminary data.</text>
</comment>
<dbReference type="EMBL" id="SJPV01000010">
    <property type="protein sequence ID" value="TWU33410.1"/>
    <property type="molecule type" value="Genomic_DNA"/>
</dbReference>
<sequence>MNIVILHCHMQRGGVTQVIENHVQAIVQLGGAHRVFLVSGPRVSGISKKTADRITPILLKDFDYDSAESANQPAELRAESMATELVDQFAAAGIDRDETVLHWHNHGLGKNTAAPGAIRRLAKLGWRLLLQIHDYAEDNRPENYLHLIRSIGATTQSDIDDYLYPSTDSIHYATLSHADRSVITGLGIDDARVHCLPNCVHFAEGVPDSATSRQKVAAAFGLADSAQWWLYPVRGIRRKNVGEFLLLSRFLPGDDIAGITLCPETPIEKRSYERWRSVGQALAPRAVFDCGHHREVSFMENLAASSGVLSTSVAEGFGMAMLEPWLADRGVVARDLPTVTRDFVASGVQLPGQYASIPIPADEQWLRESIVTSREAFHAAWKSLPEAFRPDFPSFDPSSGEIDFASLTPDRQTDVLQRMASDPGFETAVKERSFGIADRLKTPLAPETIRQNRVTIENRYSTEKQSRQLQSIYFSLLNARVDTLVKPPRSAGVALDLVSAARPFFPCRTEVI</sequence>
<dbReference type="SUPFAM" id="SSF53756">
    <property type="entry name" value="UDP-Glycosyltransferase/glycogen phosphorylase"/>
    <property type="match status" value="1"/>
</dbReference>
<evidence type="ECO:0000313" key="1">
    <source>
        <dbReference type="EMBL" id="TWU33410.1"/>
    </source>
</evidence>
<gene>
    <name evidence="1" type="ORF">Poly41_51640</name>
</gene>
<proteinExistence type="predicted"/>
<keyword evidence="2" id="KW-1185">Reference proteome</keyword>
<dbReference type="Proteomes" id="UP000319143">
    <property type="component" value="Unassembled WGS sequence"/>
</dbReference>
<name>A0A5C6D979_9BACT</name>
<protein>
    <recommendedName>
        <fullName evidence="3">Glycosyl transferases group 1</fullName>
    </recommendedName>
</protein>
<evidence type="ECO:0000313" key="2">
    <source>
        <dbReference type="Proteomes" id="UP000319143"/>
    </source>
</evidence>
<reference evidence="1 2" key="1">
    <citation type="submission" date="2019-02" db="EMBL/GenBank/DDBJ databases">
        <title>Deep-cultivation of Planctomycetes and their phenomic and genomic characterization uncovers novel biology.</title>
        <authorList>
            <person name="Wiegand S."/>
            <person name="Jogler M."/>
            <person name="Boedeker C."/>
            <person name="Pinto D."/>
            <person name="Vollmers J."/>
            <person name="Rivas-Marin E."/>
            <person name="Kohn T."/>
            <person name="Peeters S.H."/>
            <person name="Heuer A."/>
            <person name="Rast P."/>
            <person name="Oberbeckmann S."/>
            <person name="Bunk B."/>
            <person name="Jeske O."/>
            <person name="Meyerdierks A."/>
            <person name="Storesund J.E."/>
            <person name="Kallscheuer N."/>
            <person name="Luecker S."/>
            <person name="Lage O.M."/>
            <person name="Pohl T."/>
            <person name="Merkel B.J."/>
            <person name="Hornburger P."/>
            <person name="Mueller R.-W."/>
            <person name="Bruemmer F."/>
            <person name="Labrenz M."/>
            <person name="Spormann A.M."/>
            <person name="Op Den Camp H."/>
            <person name="Overmann J."/>
            <person name="Amann R."/>
            <person name="Jetten M.S.M."/>
            <person name="Mascher T."/>
            <person name="Medema M.H."/>
            <person name="Devos D.P."/>
            <person name="Kaster A.-K."/>
            <person name="Ovreas L."/>
            <person name="Rohde M."/>
            <person name="Galperin M.Y."/>
            <person name="Jogler C."/>
        </authorList>
    </citation>
    <scope>NUCLEOTIDE SEQUENCE [LARGE SCALE GENOMIC DNA]</scope>
    <source>
        <strain evidence="1 2">Poly41</strain>
    </source>
</reference>
<accession>A0A5C6D979</accession>
<dbReference type="RefSeq" id="WP_146529797.1">
    <property type="nucleotide sequence ID" value="NZ_SJPV01000010.1"/>
</dbReference>
<organism evidence="1 2">
    <name type="scientific">Novipirellula artificiosorum</name>
    <dbReference type="NCBI Taxonomy" id="2528016"/>
    <lineage>
        <taxon>Bacteria</taxon>
        <taxon>Pseudomonadati</taxon>
        <taxon>Planctomycetota</taxon>
        <taxon>Planctomycetia</taxon>
        <taxon>Pirellulales</taxon>
        <taxon>Pirellulaceae</taxon>
        <taxon>Novipirellula</taxon>
    </lineage>
</organism>
<dbReference type="AlphaFoldDB" id="A0A5C6D979"/>
<dbReference type="Gene3D" id="3.40.50.2000">
    <property type="entry name" value="Glycogen Phosphorylase B"/>
    <property type="match status" value="2"/>
</dbReference>
<evidence type="ECO:0008006" key="3">
    <source>
        <dbReference type="Google" id="ProtNLM"/>
    </source>
</evidence>
<dbReference type="OrthoDB" id="9764674at2"/>